<reference evidence="1" key="1">
    <citation type="submission" date="2019-12" db="EMBL/GenBank/DDBJ databases">
        <title>An insight into the sialome of adult female Ixodes ricinus ticks feeding for 6 days.</title>
        <authorList>
            <person name="Perner J."/>
            <person name="Ribeiro J.M.C."/>
        </authorList>
    </citation>
    <scope>NUCLEOTIDE SEQUENCE</scope>
    <source>
        <strain evidence="1">Semi-engorged</strain>
        <tissue evidence="1">Salivary glands</tissue>
    </source>
</reference>
<evidence type="ECO:0000313" key="1">
    <source>
        <dbReference type="EMBL" id="MXU84092.1"/>
    </source>
</evidence>
<sequence>MVRWLHEKPALAEASLAPAAAPVVAAADTALSPATTTSFADDGGDRWFLFCWCGCSQALLFCSFCRGMAAVVAVAMATK</sequence>
<name>A0A6B0TVR4_IXORI</name>
<organism evidence="1">
    <name type="scientific">Ixodes ricinus</name>
    <name type="common">Common tick</name>
    <name type="synonym">Acarus ricinus</name>
    <dbReference type="NCBI Taxonomy" id="34613"/>
    <lineage>
        <taxon>Eukaryota</taxon>
        <taxon>Metazoa</taxon>
        <taxon>Ecdysozoa</taxon>
        <taxon>Arthropoda</taxon>
        <taxon>Chelicerata</taxon>
        <taxon>Arachnida</taxon>
        <taxon>Acari</taxon>
        <taxon>Parasitiformes</taxon>
        <taxon>Ixodida</taxon>
        <taxon>Ixodoidea</taxon>
        <taxon>Ixodidae</taxon>
        <taxon>Ixodinae</taxon>
        <taxon>Ixodes</taxon>
    </lineage>
</organism>
<dbReference type="AlphaFoldDB" id="A0A6B0TVR4"/>
<proteinExistence type="predicted"/>
<protein>
    <submittedName>
        <fullName evidence="1">Putative secreted protein</fullName>
    </submittedName>
</protein>
<dbReference type="EMBL" id="GIFC01002009">
    <property type="protein sequence ID" value="MXU84092.1"/>
    <property type="molecule type" value="Transcribed_RNA"/>
</dbReference>
<accession>A0A6B0TVR4</accession>